<comment type="caution">
    <text evidence="2">The sequence shown here is derived from an EMBL/GenBank/DDBJ whole genome shotgun (WGS) entry which is preliminary data.</text>
</comment>
<organism evidence="2 3">
    <name type="scientific">Aphanomyces euteiches</name>
    <dbReference type="NCBI Taxonomy" id="100861"/>
    <lineage>
        <taxon>Eukaryota</taxon>
        <taxon>Sar</taxon>
        <taxon>Stramenopiles</taxon>
        <taxon>Oomycota</taxon>
        <taxon>Saprolegniomycetes</taxon>
        <taxon>Saprolegniales</taxon>
        <taxon>Verrucalvaceae</taxon>
        <taxon>Aphanomyces</taxon>
    </lineage>
</organism>
<dbReference type="Proteomes" id="UP000481153">
    <property type="component" value="Unassembled WGS sequence"/>
</dbReference>
<keyword evidence="3" id="KW-1185">Reference proteome</keyword>
<evidence type="ECO:0000313" key="3">
    <source>
        <dbReference type="Proteomes" id="UP000481153"/>
    </source>
</evidence>
<evidence type="ECO:0000313" key="2">
    <source>
        <dbReference type="EMBL" id="KAF0745601.1"/>
    </source>
</evidence>
<accession>A0A6G0XXX4</accession>
<dbReference type="VEuPathDB" id="FungiDB:AeMF1_000747"/>
<evidence type="ECO:0000256" key="1">
    <source>
        <dbReference type="SAM" id="MobiDB-lite"/>
    </source>
</evidence>
<gene>
    <name evidence="2" type="ORF">Ae201684_000056</name>
</gene>
<dbReference type="AlphaFoldDB" id="A0A6G0XXX4"/>
<protein>
    <submittedName>
        <fullName evidence="2">Uncharacterized protein</fullName>
    </submittedName>
</protein>
<feature type="region of interest" description="Disordered" evidence="1">
    <location>
        <begin position="1"/>
        <end position="26"/>
    </location>
</feature>
<name>A0A6G0XXX4_9STRA</name>
<reference evidence="2 3" key="1">
    <citation type="submission" date="2019-07" db="EMBL/GenBank/DDBJ databases">
        <title>Genomics analysis of Aphanomyces spp. identifies a new class of oomycete effector associated with host adaptation.</title>
        <authorList>
            <person name="Gaulin E."/>
        </authorList>
    </citation>
    <scope>NUCLEOTIDE SEQUENCE [LARGE SCALE GENOMIC DNA]</scope>
    <source>
        <strain evidence="2 3">ATCC 201684</strain>
    </source>
</reference>
<dbReference type="EMBL" id="VJMJ01000001">
    <property type="protein sequence ID" value="KAF0745601.1"/>
    <property type="molecule type" value="Genomic_DNA"/>
</dbReference>
<proteinExistence type="predicted"/>
<feature type="compositionally biased region" description="Pro residues" evidence="1">
    <location>
        <begin position="9"/>
        <end position="22"/>
    </location>
</feature>
<sequence>MSDPQKPTQMPPNAAPAPPPQQQPIAVDQFGRPIVDQYGRPIAAVPIAVDQYGRPIATGTVVQPQPARVVANNANIRRDAHGNALCNKCSAPYPLPQGATTWRCRQCGELNNASIYGPECNIL</sequence>